<feature type="region of interest" description="Disordered" evidence="1">
    <location>
        <begin position="77"/>
        <end position="96"/>
    </location>
</feature>
<sequence length="96" mass="10863">MPDPHADADPSDRTGLTDRDRRILELEARTFRYVGAKERAIREELGISRTAYYVRLNALLDDPQALRSAPATINRLRDRRTSAEEPARAGHHGRVA</sequence>
<protein>
    <submittedName>
        <fullName evidence="2">DUF3263 domain-containing protein</fullName>
    </submittedName>
</protein>
<dbReference type="Pfam" id="PF11662">
    <property type="entry name" value="DUF3263"/>
    <property type="match status" value="1"/>
</dbReference>
<proteinExistence type="predicted"/>
<evidence type="ECO:0000313" key="3">
    <source>
        <dbReference type="Proteomes" id="UP000823823"/>
    </source>
</evidence>
<name>A0A9D2LDC2_9MICO</name>
<feature type="compositionally biased region" description="Basic and acidic residues" evidence="1">
    <location>
        <begin position="77"/>
        <end position="88"/>
    </location>
</feature>
<dbReference type="AlphaFoldDB" id="A0A9D2LDC2"/>
<organism evidence="2 3">
    <name type="scientific">Candidatus Brachybacterium merdavium</name>
    <dbReference type="NCBI Taxonomy" id="2838513"/>
    <lineage>
        <taxon>Bacteria</taxon>
        <taxon>Bacillati</taxon>
        <taxon>Actinomycetota</taxon>
        <taxon>Actinomycetes</taxon>
        <taxon>Micrococcales</taxon>
        <taxon>Dermabacteraceae</taxon>
        <taxon>Brachybacterium</taxon>
    </lineage>
</organism>
<dbReference type="EMBL" id="DWZH01000049">
    <property type="protein sequence ID" value="HJB10225.1"/>
    <property type="molecule type" value="Genomic_DNA"/>
</dbReference>
<evidence type="ECO:0000256" key="1">
    <source>
        <dbReference type="SAM" id="MobiDB-lite"/>
    </source>
</evidence>
<dbReference type="InterPro" id="IPR021678">
    <property type="entry name" value="DUF3263"/>
</dbReference>
<reference evidence="2" key="1">
    <citation type="journal article" date="2021" name="PeerJ">
        <title>Extensive microbial diversity within the chicken gut microbiome revealed by metagenomics and culture.</title>
        <authorList>
            <person name="Gilroy R."/>
            <person name="Ravi A."/>
            <person name="Getino M."/>
            <person name="Pursley I."/>
            <person name="Horton D.L."/>
            <person name="Alikhan N.F."/>
            <person name="Baker D."/>
            <person name="Gharbi K."/>
            <person name="Hall N."/>
            <person name="Watson M."/>
            <person name="Adriaenssens E.M."/>
            <person name="Foster-Nyarko E."/>
            <person name="Jarju S."/>
            <person name="Secka A."/>
            <person name="Antonio M."/>
            <person name="Oren A."/>
            <person name="Chaudhuri R.R."/>
            <person name="La Ragione R."/>
            <person name="Hildebrand F."/>
            <person name="Pallen M.J."/>
        </authorList>
    </citation>
    <scope>NUCLEOTIDE SEQUENCE</scope>
    <source>
        <strain evidence="2">ChiHjej13B12-24818</strain>
    </source>
</reference>
<dbReference type="Proteomes" id="UP000823823">
    <property type="component" value="Unassembled WGS sequence"/>
</dbReference>
<comment type="caution">
    <text evidence="2">The sequence shown here is derived from an EMBL/GenBank/DDBJ whole genome shotgun (WGS) entry which is preliminary data.</text>
</comment>
<gene>
    <name evidence="2" type="ORF">H9786_06800</name>
</gene>
<evidence type="ECO:0000313" key="2">
    <source>
        <dbReference type="EMBL" id="HJB10225.1"/>
    </source>
</evidence>
<reference evidence="2" key="2">
    <citation type="submission" date="2021-04" db="EMBL/GenBank/DDBJ databases">
        <authorList>
            <person name="Gilroy R."/>
        </authorList>
    </citation>
    <scope>NUCLEOTIDE SEQUENCE</scope>
    <source>
        <strain evidence="2">ChiHjej13B12-24818</strain>
    </source>
</reference>
<accession>A0A9D2LDC2</accession>